<comment type="caution">
    <text evidence="1">The sequence shown here is derived from an EMBL/GenBank/DDBJ whole genome shotgun (WGS) entry which is preliminary data.</text>
</comment>
<proteinExistence type="predicted"/>
<gene>
    <name evidence="1" type="ORF">HNP86_001072</name>
</gene>
<accession>A0A7J9NUH2</accession>
<dbReference type="RefSeq" id="WP_181500931.1">
    <property type="nucleotide sequence ID" value="NZ_JACDUH010000001.1"/>
</dbReference>
<keyword evidence="1" id="KW-0449">Lipoprotein</keyword>
<name>A0A7J9NUH2_METMI</name>
<evidence type="ECO:0000313" key="2">
    <source>
        <dbReference type="Proteomes" id="UP000564425"/>
    </source>
</evidence>
<dbReference type="Proteomes" id="UP000564425">
    <property type="component" value="Unassembled WGS sequence"/>
</dbReference>
<evidence type="ECO:0000313" key="1">
    <source>
        <dbReference type="EMBL" id="MBA2850941.1"/>
    </source>
</evidence>
<protein>
    <submittedName>
        <fullName evidence="1">Thiamine biosynthesis lipoprotein ApbE</fullName>
    </submittedName>
</protein>
<dbReference type="AlphaFoldDB" id="A0A7J9NUH2"/>
<dbReference type="EMBL" id="JACDUH010000001">
    <property type="protein sequence ID" value="MBA2850941.1"/>
    <property type="molecule type" value="Genomic_DNA"/>
</dbReference>
<reference evidence="1 2" key="1">
    <citation type="submission" date="2020-07" db="EMBL/GenBank/DDBJ databases">
        <title>Genomic Encyclopedia of Type Strains, Phase IV (KMG-V): Genome sequencing to study the core and pangenomes of soil and plant-associated prokaryotes.</title>
        <authorList>
            <person name="Whitman W."/>
        </authorList>
    </citation>
    <scope>NUCLEOTIDE SEQUENCE [LARGE SCALE GENOMIC DNA]</scope>
    <source>
        <strain evidence="1 2">A1</strain>
    </source>
</reference>
<sequence>MNKSDNKKVIKITEEDYLFIEDEKKDFAEKNGFDPTVQQIVSKLIKELKDLREQNK</sequence>
<organism evidence="1 2">
    <name type="scientific">Methanococcus maripaludis</name>
    <name type="common">Methanococcus deltae</name>
    <dbReference type="NCBI Taxonomy" id="39152"/>
    <lineage>
        <taxon>Archaea</taxon>
        <taxon>Methanobacteriati</taxon>
        <taxon>Methanobacteriota</taxon>
        <taxon>Methanomada group</taxon>
        <taxon>Methanococci</taxon>
        <taxon>Methanococcales</taxon>
        <taxon>Methanococcaceae</taxon>
        <taxon>Methanococcus</taxon>
    </lineage>
</organism>